<dbReference type="AlphaFoldDB" id="A0A4Q7MBB0"/>
<keyword evidence="2" id="KW-1185">Reference proteome</keyword>
<evidence type="ECO:0000313" key="1">
    <source>
        <dbReference type="EMBL" id="RZS64118.1"/>
    </source>
</evidence>
<dbReference type="Proteomes" id="UP000293289">
    <property type="component" value="Unassembled WGS sequence"/>
</dbReference>
<proteinExistence type="predicted"/>
<gene>
    <name evidence="1" type="ORF">EV187_2497</name>
</gene>
<evidence type="ECO:0000313" key="2">
    <source>
        <dbReference type="Proteomes" id="UP000293289"/>
    </source>
</evidence>
<name>A0A4Q7MBB0_9MICO</name>
<protein>
    <submittedName>
        <fullName evidence="1">Uncharacterized protein</fullName>
    </submittedName>
</protein>
<comment type="caution">
    <text evidence="1">The sequence shown here is derived from an EMBL/GenBank/DDBJ whole genome shotgun (WGS) entry which is preliminary data.</text>
</comment>
<sequence length="85" mass="9706">MLPRNDTTTASHVELTPLSPTMWRVCDDRFDAGELRQVVGYLHAIGSEFEMLWMRPHPGGVYRYPTMEAALDAISLRLELTSDLR</sequence>
<accession>A0A4Q7MBB0</accession>
<organism evidence="1 2">
    <name type="scientific">Agromyces ramosus</name>
    <dbReference type="NCBI Taxonomy" id="33879"/>
    <lineage>
        <taxon>Bacteria</taxon>
        <taxon>Bacillati</taxon>
        <taxon>Actinomycetota</taxon>
        <taxon>Actinomycetes</taxon>
        <taxon>Micrococcales</taxon>
        <taxon>Microbacteriaceae</taxon>
        <taxon>Agromyces</taxon>
    </lineage>
</organism>
<dbReference type="EMBL" id="SGWY01000003">
    <property type="protein sequence ID" value="RZS64118.1"/>
    <property type="molecule type" value="Genomic_DNA"/>
</dbReference>
<reference evidence="1 2" key="1">
    <citation type="submission" date="2019-02" db="EMBL/GenBank/DDBJ databases">
        <title>Genomic Encyclopedia of Type Strains, Phase IV (KMG-IV): sequencing the most valuable type-strain genomes for metagenomic binning, comparative biology and taxonomic classification.</title>
        <authorList>
            <person name="Goeker M."/>
        </authorList>
    </citation>
    <scope>NUCLEOTIDE SEQUENCE [LARGE SCALE GENOMIC DNA]</scope>
    <source>
        <strain evidence="1 2">DSM 43045</strain>
    </source>
</reference>